<dbReference type="SUPFAM" id="SSF51556">
    <property type="entry name" value="Metallo-dependent hydrolases"/>
    <property type="match status" value="1"/>
</dbReference>
<dbReference type="AlphaFoldDB" id="A0A2A5WQ25"/>
<dbReference type="GO" id="GO:0005829">
    <property type="term" value="C:cytosol"/>
    <property type="evidence" value="ECO:0007669"/>
    <property type="project" value="TreeGrafter"/>
</dbReference>
<evidence type="ECO:0000313" key="3">
    <source>
        <dbReference type="Proteomes" id="UP000219327"/>
    </source>
</evidence>
<evidence type="ECO:0000313" key="2">
    <source>
        <dbReference type="EMBL" id="PDH38640.1"/>
    </source>
</evidence>
<dbReference type="InterPro" id="IPR013108">
    <property type="entry name" value="Amidohydro_3"/>
</dbReference>
<dbReference type="Proteomes" id="UP000219327">
    <property type="component" value="Unassembled WGS sequence"/>
</dbReference>
<sequence length="556" mass="60666">MTHDLVIRNANIVDGTGSTPYAGDIAIDGDSIAALGQVDAEGREEIDADGHAATPGFIDMHTHMDAQIGWDPALTSVTWHGVTTALFGNCGVTFAPCRAEDREFLAGMMETVEDIPKKAILSGLPWDWESFGGYLDSVERLGPMINVAGLVGHCATRFYVMGERSVEEPATPEEIRQIAELAGQSVKEGAVGFSTSRTMAHRLPDGRSIPGTFAKAEEVRAIAEAVGKAGGIMQTVMNFPDVEKEMALIGDGAAMCRAAIFSEVVNPSPDMRKQRNETVRQFREEGKNITAFTVPRSAGGIGGLTTPHFWHTPSWNKLREMDLETRLEALRDSEFRTQLVDEVSNGEHAERIKQQTRSWYPMGTTERAYYTGGPDESLYAIAEAAGEHPVETWIRLGLESNGQVRFHMRLFNMNLDDVAEVLSTDWGMPGLGDAGAHVSGMIDAGWATFTLSHWHRDRGLYTLEEAVRRMTSVPADILALQDRGTLAVGKKADINVIDIDQVAECQPVLVNDFPHGARRFIQRAVGYQATICNGQIILRNDEHTGACSGAVLRNLG</sequence>
<evidence type="ECO:0000259" key="1">
    <source>
        <dbReference type="Pfam" id="PF07969"/>
    </source>
</evidence>
<dbReference type="PANTHER" id="PTHR11647">
    <property type="entry name" value="HYDRANTOINASE/DIHYDROPYRIMIDINASE FAMILY MEMBER"/>
    <property type="match status" value="1"/>
</dbReference>
<gene>
    <name evidence="2" type="ORF">CNE99_06865</name>
</gene>
<dbReference type="SUPFAM" id="SSF51338">
    <property type="entry name" value="Composite domain of metallo-dependent hydrolases"/>
    <property type="match status" value="1"/>
</dbReference>
<dbReference type="GO" id="GO:0016812">
    <property type="term" value="F:hydrolase activity, acting on carbon-nitrogen (but not peptide) bonds, in cyclic amides"/>
    <property type="evidence" value="ECO:0007669"/>
    <property type="project" value="TreeGrafter"/>
</dbReference>
<dbReference type="InterPro" id="IPR032466">
    <property type="entry name" value="Metal_Hydrolase"/>
</dbReference>
<accession>A0A2A5WQ25</accession>
<organism evidence="2 3">
    <name type="scientific">OM182 bacterium MED-G24</name>
    <dbReference type="NCBI Taxonomy" id="1986255"/>
    <lineage>
        <taxon>Bacteria</taxon>
        <taxon>Pseudomonadati</taxon>
        <taxon>Pseudomonadota</taxon>
        <taxon>Gammaproteobacteria</taxon>
        <taxon>OMG group</taxon>
        <taxon>OM182 clade</taxon>
    </lineage>
</organism>
<reference evidence="2 3" key="1">
    <citation type="submission" date="2017-08" db="EMBL/GenBank/DDBJ databases">
        <title>Fine stratification of microbial communities through a metagenomic profile of the photic zone.</title>
        <authorList>
            <person name="Haro-Moreno J.M."/>
            <person name="Lopez-Perez M."/>
            <person name="De La Torre J."/>
            <person name="Picazo A."/>
            <person name="Camacho A."/>
            <person name="Rodriguez-Valera F."/>
        </authorList>
    </citation>
    <scope>NUCLEOTIDE SEQUENCE [LARGE SCALE GENOMIC DNA]</scope>
    <source>
        <strain evidence="2">MED-G24</strain>
    </source>
</reference>
<name>A0A2A5WQ25_9GAMM</name>
<comment type="caution">
    <text evidence="2">The sequence shown here is derived from an EMBL/GenBank/DDBJ whole genome shotgun (WGS) entry which is preliminary data.</text>
</comment>
<dbReference type="Gene3D" id="3.20.20.140">
    <property type="entry name" value="Metal-dependent hydrolases"/>
    <property type="match status" value="2"/>
</dbReference>
<protein>
    <submittedName>
        <fullName evidence="2">Amidohydrolase</fullName>
    </submittedName>
</protein>
<keyword evidence="2" id="KW-0378">Hydrolase</keyword>
<dbReference type="PANTHER" id="PTHR11647:SF1">
    <property type="entry name" value="COLLAPSIN RESPONSE MEDIATOR PROTEIN"/>
    <property type="match status" value="1"/>
</dbReference>
<dbReference type="InterPro" id="IPR011059">
    <property type="entry name" value="Metal-dep_hydrolase_composite"/>
</dbReference>
<dbReference type="InterPro" id="IPR050378">
    <property type="entry name" value="Metallo-dep_Hydrolases_sf"/>
</dbReference>
<feature type="domain" description="Amidohydrolase 3" evidence="1">
    <location>
        <begin position="44"/>
        <end position="537"/>
    </location>
</feature>
<dbReference type="EMBL" id="NTKD01000035">
    <property type="protein sequence ID" value="PDH38640.1"/>
    <property type="molecule type" value="Genomic_DNA"/>
</dbReference>
<proteinExistence type="predicted"/>
<dbReference type="Pfam" id="PF07969">
    <property type="entry name" value="Amidohydro_3"/>
    <property type="match status" value="1"/>
</dbReference>